<dbReference type="EC" id="3.1.12.1" evidence="3 13"/>
<keyword evidence="12 13" id="KW-0464">Manganese</keyword>
<keyword evidence="5 13" id="KW-0540">Nuclease</keyword>
<sequence length="217" mass="25798">MLEKDYLQLSGIQHFSFCPRQWALIHLENCWRENVLTFGGRKLHEKVDDPEFHEKRKDLYISRAVPIRSDTLKLYGVADVVEYHQSEEGIKLPDRAGYWRPLVVEYKFGQQKIFPWDRVQLCAQAVCLEEAYGMKIESGNIFYGRTRRREMVQLDEALRERTAITAEAMHRCYLERQTPPAEYRKACDSCSLYEDCQPKLFKRQKATHYIRKILKED</sequence>
<keyword evidence="8 13" id="KW-0269">Exonuclease</keyword>
<evidence type="ECO:0000256" key="1">
    <source>
        <dbReference type="ARBA" id="ARBA00001966"/>
    </source>
</evidence>
<keyword evidence="10 13" id="KW-0411">Iron-sulfur</keyword>
<dbReference type="Gene3D" id="3.90.320.10">
    <property type="match status" value="1"/>
</dbReference>
<organism evidence="15 16">
    <name type="scientific">Tindallia californiensis</name>
    <dbReference type="NCBI Taxonomy" id="159292"/>
    <lineage>
        <taxon>Bacteria</taxon>
        <taxon>Bacillati</taxon>
        <taxon>Bacillota</taxon>
        <taxon>Clostridia</taxon>
        <taxon>Peptostreptococcales</taxon>
        <taxon>Tindalliaceae</taxon>
        <taxon>Tindallia</taxon>
    </lineage>
</organism>
<evidence type="ECO:0000256" key="5">
    <source>
        <dbReference type="ARBA" id="ARBA00022722"/>
    </source>
</evidence>
<dbReference type="OrthoDB" id="9781776at2"/>
<accession>A0A1H3RAS6</accession>
<dbReference type="GO" id="GO:0046872">
    <property type="term" value="F:metal ion binding"/>
    <property type="evidence" value="ECO:0007669"/>
    <property type="project" value="UniProtKB-KW"/>
</dbReference>
<dbReference type="Pfam" id="PF01930">
    <property type="entry name" value="Cas_Cas4"/>
    <property type="match status" value="1"/>
</dbReference>
<dbReference type="PANTHER" id="PTHR36531:SF6">
    <property type="entry name" value="DNA REPLICATION ATP-DEPENDENT HELICASE_NUCLEASE DNA2"/>
    <property type="match status" value="1"/>
</dbReference>
<comment type="cofactor">
    <cofactor evidence="1">
        <name>[4Fe-4S] cluster</name>
        <dbReference type="ChEBI" id="CHEBI:49883"/>
    </cofactor>
</comment>
<protein>
    <recommendedName>
        <fullName evidence="4 13">CRISPR-associated exonuclease Cas4</fullName>
        <ecNumber evidence="3 13">3.1.12.1</ecNumber>
    </recommendedName>
</protein>
<gene>
    <name evidence="15" type="ORF">SAMN05192546_11510</name>
</gene>
<dbReference type="InterPro" id="IPR051827">
    <property type="entry name" value="Cas4_exonuclease"/>
</dbReference>
<dbReference type="GO" id="GO:0051536">
    <property type="term" value="F:iron-sulfur cluster binding"/>
    <property type="evidence" value="ECO:0007669"/>
    <property type="project" value="UniProtKB-KW"/>
</dbReference>
<name>A0A1H3RAS6_9FIRM</name>
<dbReference type="AlphaFoldDB" id="A0A1H3RAS6"/>
<evidence type="ECO:0000313" key="15">
    <source>
        <dbReference type="EMBL" id="SDZ22623.1"/>
    </source>
</evidence>
<dbReference type="Proteomes" id="UP000199230">
    <property type="component" value="Unassembled WGS sequence"/>
</dbReference>
<comment type="cofactor">
    <cofactor evidence="13">
        <name>iron-sulfur cluster</name>
        <dbReference type="ChEBI" id="CHEBI:30408"/>
    </cofactor>
</comment>
<dbReference type="RefSeq" id="WP_093315595.1">
    <property type="nucleotide sequence ID" value="NZ_FNPV01000015.1"/>
</dbReference>
<evidence type="ECO:0000256" key="6">
    <source>
        <dbReference type="ARBA" id="ARBA00022723"/>
    </source>
</evidence>
<dbReference type="PANTHER" id="PTHR36531">
    <property type="entry name" value="CRISPR-ASSOCIATED EXONUCLEASE CAS4"/>
    <property type="match status" value="1"/>
</dbReference>
<feature type="domain" description="DUF83" evidence="14">
    <location>
        <begin position="102"/>
        <end position="197"/>
    </location>
</feature>
<keyword evidence="6 13" id="KW-0479">Metal-binding</keyword>
<comment type="cofactor">
    <cofactor evidence="13">
        <name>Mg(2+)</name>
        <dbReference type="ChEBI" id="CHEBI:18420"/>
    </cofactor>
    <cofactor evidence="13">
        <name>Mn(2+)</name>
        <dbReference type="ChEBI" id="CHEBI:29035"/>
    </cofactor>
    <text evidence="13">Mg(2+) or Mn(2+) required for ssDNA cleavage activity.</text>
</comment>
<reference evidence="15 16" key="1">
    <citation type="submission" date="2016-10" db="EMBL/GenBank/DDBJ databases">
        <authorList>
            <person name="de Groot N.N."/>
        </authorList>
    </citation>
    <scope>NUCLEOTIDE SEQUENCE [LARGE SCALE GENOMIC DNA]</scope>
    <source>
        <strain evidence="15 16">APO</strain>
    </source>
</reference>
<comment type="function">
    <text evidence="13">CRISPR (clustered regularly interspaced short palindromic repeat) is an adaptive immune system that provides protection against mobile genetic elements (viruses, transposable elements and conjugative plasmids). CRISPR clusters contain sequences complementary to antecedent mobile elements and target invading nucleic acids. CRISPR clusters are transcribed and processed into CRISPR RNA (crRNA).</text>
</comment>
<evidence type="ECO:0000256" key="12">
    <source>
        <dbReference type="ARBA" id="ARBA00023211"/>
    </source>
</evidence>
<evidence type="ECO:0000256" key="7">
    <source>
        <dbReference type="ARBA" id="ARBA00022801"/>
    </source>
</evidence>
<comment type="similarity">
    <text evidence="2 13">Belongs to the CRISPR-associated exonuclease Cas4 family.</text>
</comment>
<keyword evidence="7 13" id="KW-0378">Hydrolase</keyword>
<evidence type="ECO:0000256" key="3">
    <source>
        <dbReference type="ARBA" id="ARBA00012768"/>
    </source>
</evidence>
<dbReference type="STRING" id="159292.SAMN05192546_11510"/>
<evidence type="ECO:0000256" key="4">
    <source>
        <dbReference type="ARBA" id="ARBA00020049"/>
    </source>
</evidence>
<dbReference type="GO" id="GO:0051607">
    <property type="term" value="P:defense response to virus"/>
    <property type="evidence" value="ECO:0007669"/>
    <property type="project" value="UniProtKB-KW"/>
</dbReference>
<evidence type="ECO:0000256" key="8">
    <source>
        <dbReference type="ARBA" id="ARBA00022839"/>
    </source>
</evidence>
<evidence type="ECO:0000256" key="13">
    <source>
        <dbReference type="RuleBase" id="RU365022"/>
    </source>
</evidence>
<dbReference type="InterPro" id="IPR011604">
    <property type="entry name" value="PDDEXK-like_dom_sf"/>
</dbReference>
<evidence type="ECO:0000256" key="9">
    <source>
        <dbReference type="ARBA" id="ARBA00023004"/>
    </source>
</evidence>
<dbReference type="EMBL" id="FNPV01000015">
    <property type="protein sequence ID" value="SDZ22623.1"/>
    <property type="molecule type" value="Genomic_DNA"/>
</dbReference>
<dbReference type="InterPro" id="IPR022765">
    <property type="entry name" value="Dna2/Cas4_DUF83"/>
</dbReference>
<keyword evidence="9 13" id="KW-0408">Iron</keyword>
<evidence type="ECO:0000256" key="2">
    <source>
        <dbReference type="ARBA" id="ARBA00009189"/>
    </source>
</evidence>
<dbReference type="NCBIfam" id="TIGR00372">
    <property type="entry name" value="cas4"/>
    <property type="match status" value="1"/>
</dbReference>
<proteinExistence type="inferred from homology"/>
<evidence type="ECO:0000256" key="11">
    <source>
        <dbReference type="ARBA" id="ARBA00023118"/>
    </source>
</evidence>
<keyword evidence="16" id="KW-1185">Reference proteome</keyword>
<evidence type="ECO:0000256" key="10">
    <source>
        <dbReference type="ARBA" id="ARBA00023014"/>
    </source>
</evidence>
<keyword evidence="11 13" id="KW-0051">Antiviral defense</keyword>
<evidence type="ECO:0000259" key="14">
    <source>
        <dbReference type="Pfam" id="PF01930"/>
    </source>
</evidence>
<dbReference type="InterPro" id="IPR013343">
    <property type="entry name" value="CRISPR-assoc_prot_Cas4"/>
</dbReference>
<dbReference type="GO" id="GO:0004527">
    <property type="term" value="F:exonuclease activity"/>
    <property type="evidence" value="ECO:0007669"/>
    <property type="project" value="UniProtKB-KW"/>
</dbReference>
<evidence type="ECO:0000313" key="16">
    <source>
        <dbReference type="Proteomes" id="UP000199230"/>
    </source>
</evidence>